<feature type="transmembrane region" description="Helical" evidence="1">
    <location>
        <begin position="36"/>
        <end position="56"/>
    </location>
</feature>
<feature type="non-terminal residue" evidence="2">
    <location>
        <position position="1"/>
    </location>
</feature>
<dbReference type="InterPro" id="IPR012337">
    <property type="entry name" value="RNaseH-like_sf"/>
</dbReference>
<keyword evidence="3" id="KW-1185">Reference proteome</keyword>
<dbReference type="Proteomes" id="UP001162156">
    <property type="component" value="Unassembled WGS sequence"/>
</dbReference>
<keyword evidence="1" id="KW-1133">Transmembrane helix</keyword>
<proteinExistence type="predicted"/>
<organism evidence="2 3">
    <name type="scientific">Rhamnusium bicolor</name>
    <dbReference type="NCBI Taxonomy" id="1586634"/>
    <lineage>
        <taxon>Eukaryota</taxon>
        <taxon>Metazoa</taxon>
        <taxon>Ecdysozoa</taxon>
        <taxon>Arthropoda</taxon>
        <taxon>Hexapoda</taxon>
        <taxon>Insecta</taxon>
        <taxon>Pterygota</taxon>
        <taxon>Neoptera</taxon>
        <taxon>Endopterygota</taxon>
        <taxon>Coleoptera</taxon>
        <taxon>Polyphaga</taxon>
        <taxon>Cucujiformia</taxon>
        <taxon>Chrysomeloidea</taxon>
        <taxon>Cerambycidae</taxon>
        <taxon>Lepturinae</taxon>
        <taxon>Rhagiini</taxon>
        <taxon>Rhamnusium</taxon>
    </lineage>
</organism>
<dbReference type="InterPro" id="IPR052055">
    <property type="entry name" value="Hepadnavirus_pol/RT"/>
</dbReference>
<dbReference type="PANTHER" id="PTHR33050">
    <property type="entry name" value="REVERSE TRANSCRIPTASE DOMAIN-CONTAINING PROTEIN"/>
    <property type="match status" value="1"/>
</dbReference>
<keyword evidence="1" id="KW-0472">Membrane</keyword>
<comment type="caution">
    <text evidence="2">The sequence shown here is derived from an EMBL/GenBank/DDBJ whole genome shotgun (WGS) entry which is preliminary data.</text>
</comment>
<dbReference type="PANTHER" id="PTHR33050:SF7">
    <property type="entry name" value="RIBONUCLEASE H"/>
    <property type="match status" value="1"/>
</dbReference>
<accession>A0AAV8ZQU3</accession>
<reference evidence="2" key="1">
    <citation type="journal article" date="2023" name="Insect Mol. Biol.">
        <title>Genome sequencing provides insights into the evolution of gene families encoding plant cell wall-degrading enzymes in longhorned beetles.</title>
        <authorList>
            <person name="Shin N.R."/>
            <person name="Okamura Y."/>
            <person name="Kirsch R."/>
            <person name="Pauchet Y."/>
        </authorList>
    </citation>
    <scope>NUCLEOTIDE SEQUENCE</scope>
    <source>
        <strain evidence="2">RBIC_L_NR</strain>
    </source>
</reference>
<protein>
    <recommendedName>
        <fullName evidence="4">RNase H type-1 domain-containing protein</fullName>
    </recommendedName>
</protein>
<dbReference type="EMBL" id="JANEYF010000932">
    <property type="protein sequence ID" value="KAJ8966835.1"/>
    <property type="molecule type" value="Genomic_DNA"/>
</dbReference>
<evidence type="ECO:0000256" key="1">
    <source>
        <dbReference type="SAM" id="Phobius"/>
    </source>
</evidence>
<gene>
    <name evidence="2" type="ORF">NQ314_003278</name>
</gene>
<dbReference type="SUPFAM" id="SSF53098">
    <property type="entry name" value="Ribonuclease H-like"/>
    <property type="match status" value="1"/>
</dbReference>
<evidence type="ECO:0000313" key="2">
    <source>
        <dbReference type="EMBL" id="KAJ8966835.1"/>
    </source>
</evidence>
<dbReference type="CDD" id="cd09275">
    <property type="entry name" value="RNase_HI_RT_DIRS1"/>
    <property type="match status" value="1"/>
</dbReference>
<name>A0AAV8ZQU3_9CUCU</name>
<dbReference type="AlphaFoldDB" id="A0AAV8ZQU3"/>
<evidence type="ECO:0008006" key="4">
    <source>
        <dbReference type="Google" id="ProtNLM"/>
    </source>
</evidence>
<evidence type="ECO:0000313" key="3">
    <source>
        <dbReference type="Proteomes" id="UP001162156"/>
    </source>
</evidence>
<keyword evidence="1" id="KW-0812">Transmembrane</keyword>
<sequence>ENNEIFSDASETGWGICCSGKKSQGFWSEIEKQHHINYLVLLVVFFGLKCFAANLLQCNILCHVDNTTALAYINKMGSVQYPKLNSLSRTIWQWCEKRNIFLYASYIKSSNNNEADADSRSLAMETNGP</sequence>